<evidence type="ECO:0000259" key="2">
    <source>
        <dbReference type="Pfam" id="PF08718"/>
    </source>
</evidence>
<dbReference type="SUPFAM" id="SSF110004">
    <property type="entry name" value="Glycolipid transfer protein, GLTP"/>
    <property type="match status" value="1"/>
</dbReference>
<name>A0A507CGQ9_9FUNG</name>
<evidence type="ECO:0000256" key="1">
    <source>
        <dbReference type="ARBA" id="ARBA00022448"/>
    </source>
</evidence>
<gene>
    <name evidence="3" type="ORF">SmJEL517_g00982</name>
</gene>
<dbReference type="GO" id="GO:1902388">
    <property type="term" value="F:ceramide 1-phosphate transfer activity"/>
    <property type="evidence" value="ECO:0007669"/>
    <property type="project" value="TreeGrafter"/>
</dbReference>
<dbReference type="STRING" id="1806994.A0A507CGQ9"/>
<accession>A0A507CGQ9</accession>
<dbReference type="PANTHER" id="PTHR10219">
    <property type="entry name" value="GLYCOLIPID TRANSFER PROTEIN-RELATED"/>
    <property type="match status" value="1"/>
</dbReference>
<evidence type="ECO:0000313" key="3">
    <source>
        <dbReference type="EMBL" id="TPX37236.1"/>
    </source>
</evidence>
<comment type="caution">
    <text evidence="3">The sequence shown here is derived from an EMBL/GenBank/DDBJ whole genome shotgun (WGS) entry which is preliminary data.</text>
</comment>
<feature type="domain" description="Glycolipid transfer protein" evidence="2">
    <location>
        <begin position="23"/>
        <end position="161"/>
    </location>
</feature>
<dbReference type="Pfam" id="PF08718">
    <property type="entry name" value="GLTP"/>
    <property type="match status" value="1"/>
</dbReference>
<keyword evidence="1" id="KW-0813">Transport</keyword>
<dbReference type="EMBL" id="QEAO01000003">
    <property type="protein sequence ID" value="TPX37236.1"/>
    <property type="molecule type" value="Genomic_DNA"/>
</dbReference>
<dbReference type="AlphaFoldDB" id="A0A507CGQ9"/>
<reference evidence="3 4" key="1">
    <citation type="journal article" date="2019" name="Sci. Rep.">
        <title>Comparative genomics of chytrid fungi reveal insights into the obligate biotrophic and pathogenic lifestyle of Synchytrium endobioticum.</title>
        <authorList>
            <person name="van de Vossenberg B.T.L.H."/>
            <person name="Warris S."/>
            <person name="Nguyen H.D.T."/>
            <person name="van Gent-Pelzer M.P.E."/>
            <person name="Joly D.L."/>
            <person name="van de Geest H.C."/>
            <person name="Bonants P.J.M."/>
            <person name="Smith D.S."/>
            <person name="Levesque C.A."/>
            <person name="van der Lee T.A.J."/>
        </authorList>
    </citation>
    <scope>NUCLEOTIDE SEQUENCE [LARGE SCALE GENOMIC DNA]</scope>
    <source>
        <strain evidence="3 4">JEL517</strain>
    </source>
</reference>
<organism evidence="3 4">
    <name type="scientific">Synchytrium microbalum</name>
    <dbReference type="NCBI Taxonomy" id="1806994"/>
    <lineage>
        <taxon>Eukaryota</taxon>
        <taxon>Fungi</taxon>
        <taxon>Fungi incertae sedis</taxon>
        <taxon>Chytridiomycota</taxon>
        <taxon>Chytridiomycota incertae sedis</taxon>
        <taxon>Chytridiomycetes</taxon>
        <taxon>Synchytriales</taxon>
        <taxon>Synchytriaceae</taxon>
        <taxon>Synchytrium</taxon>
    </lineage>
</organism>
<dbReference type="InterPro" id="IPR014830">
    <property type="entry name" value="Glycolipid_transfer_prot_dom"/>
</dbReference>
<dbReference type="PANTHER" id="PTHR10219:SF25">
    <property type="entry name" value="PLECKSTRIN HOMOLOGY DOMAIN-CONTAINING FAMILY A MEMBER 8"/>
    <property type="match status" value="1"/>
</dbReference>
<proteinExistence type="predicted"/>
<dbReference type="RefSeq" id="XP_031027306.1">
    <property type="nucleotide sequence ID" value="XM_031166910.1"/>
</dbReference>
<dbReference type="OrthoDB" id="205255at2759"/>
<dbReference type="InterPro" id="IPR036497">
    <property type="entry name" value="GLTP_sf"/>
</dbReference>
<evidence type="ECO:0000313" key="4">
    <source>
        <dbReference type="Proteomes" id="UP000319731"/>
    </source>
</evidence>
<dbReference type="GO" id="GO:1902387">
    <property type="term" value="F:ceramide 1-phosphate binding"/>
    <property type="evidence" value="ECO:0007669"/>
    <property type="project" value="TreeGrafter"/>
</dbReference>
<dbReference type="GO" id="GO:0016020">
    <property type="term" value="C:membrane"/>
    <property type="evidence" value="ECO:0007669"/>
    <property type="project" value="TreeGrafter"/>
</dbReference>
<sequence>MSYFFQAVTKSYTEVPISADGAIDTVSFLEATENLIKLFDFINPTAFSLVKGDMTGNVAKIRNKFLTAPLALTTLQSVVISEVSIQPKTATEGLLWLERGLLFTALALRRNVDNPNEELSKSFQEAYKVSLGTYHNFLVRTGVNLAMNACPSRKDFYAKLSPDPSEVSAKLGSWLAALEAINVIINKFFVDGGHDKGPFV</sequence>
<dbReference type="GO" id="GO:0005829">
    <property type="term" value="C:cytosol"/>
    <property type="evidence" value="ECO:0007669"/>
    <property type="project" value="TreeGrafter"/>
</dbReference>
<dbReference type="Proteomes" id="UP000319731">
    <property type="component" value="Unassembled WGS sequence"/>
</dbReference>
<keyword evidence="4" id="KW-1185">Reference proteome</keyword>
<protein>
    <recommendedName>
        <fullName evidence="2">Glycolipid transfer protein domain-containing protein</fullName>
    </recommendedName>
</protein>
<dbReference type="GeneID" id="42002207"/>
<dbReference type="Gene3D" id="1.10.3520.10">
    <property type="entry name" value="Glycolipid transfer protein"/>
    <property type="match status" value="1"/>
</dbReference>
<dbReference type="FunFam" id="1.10.3520.10:FF:000001">
    <property type="entry name" value="Pleckstrin domain-containing family A member 8"/>
    <property type="match status" value="1"/>
</dbReference>